<dbReference type="SUPFAM" id="SSF111369">
    <property type="entry name" value="HlyD-like secretion proteins"/>
    <property type="match status" value="2"/>
</dbReference>
<feature type="coiled-coil region" evidence="1">
    <location>
        <begin position="158"/>
        <end position="203"/>
    </location>
</feature>
<keyword evidence="2" id="KW-0812">Transmembrane</keyword>
<dbReference type="EMBL" id="MFKT01000002">
    <property type="protein sequence ID" value="OGG54141.1"/>
    <property type="molecule type" value="Genomic_DNA"/>
</dbReference>
<proteinExistence type="predicted"/>
<sequence>MNPITHNIADRVKQRVIPWIQTAQPRMESIARNALAFAHKRPLLVISSLATTGLLLLVVTVAAATEDTLPQNIAESGGKESAGEENRTSVTVLPELVDNASTVMLLGTVLSNKTANIFPRRDGIVEDVLVDIGDTVKKGQVVAVLLSKGVEGESAAAIARKKAEKAQMEAEYNTSQNVAKQSVSKAEQEIAEKREALAVAMREQDGMLQRLKLAGTNVEQMQDQTFVTLRSARQTIERLLLGSNARTELDIREQYLLPNLGITRRETRYNILPLFNAMKKLEDSYEKAPEKERESLMRELLEVSQKVFPAMHALVAATGLTPIPLPGRGISMDPAEITAEVHDTQSMVLEAKEEWENALLMERELSANEPELAAKLRGETAKAQSNEVKLLAEELKTAEEEVSLIASEQDQMVKIAEQGVNIADAELRMETAQSGNRQILSPFSGIVAKRFIEVGQIVMPSDPVFELTDVPTTLAKKAKAEIQFGLPENLLSAVNVGDTVQFFRQSDEEQMYEAVVTRKSPQVDAETHIIMVQARIPDELNLPHRSSVRVRLMDEERPVFRVPATAVKREEDANYVWLLSPDTQKPTRTAVTVIAEDGEFAEIAGAITVESRIILDSPLLFAETHPLQP</sequence>
<dbReference type="Gene3D" id="2.40.30.170">
    <property type="match status" value="1"/>
</dbReference>
<dbReference type="Pfam" id="PF25973">
    <property type="entry name" value="BSH_CzcB"/>
    <property type="match status" value="1"/>
</dbReference>
<organism evidence="4 5">
    <name type="scientific">Candidatus Kaiserbacteria bacterium RIFCSPHIGHO2_01_FULL_53_29</name>
    <dbReference type="NCBI Taxonomy" id="1798480"/>
    <lineage>
        <taxon>Bacteria</taxon>
        <taxon>Candidatus Kaiseribacteriota</taxon>
    </lineage>
</organism>
<evidence type="ECO:0000259" key="3">
    <source>
        <dbReference type="Pfam" id="PF25973"/>
    </source>
</evidence>
<feature type="domain" description="CzcB-like barrel-sandwich hybrid" evidence="3">
    <location>
        <begin position="113"/>
        <end position="469"/>
    </location>
</feature>
<feature type="transmembrane region" description="Helical" evidence="2">
    <location>
        <begin position="42"/>
        <end position="64"/>
    </location>
</feature>
<evidence type="ECO:0000313" key="5">
    <source>
        <dbReference type="Proteomes" id="UP000176863"/>
    </source>
</evidence>
<gene>
    <name evidence="4" type="ORF">A2851_00610</name>
</gene>
<evidence type="ECO:0000313" key="4">
    <source>
        <dbReference type="EMBL" id="OGG54141.1"/>
    </source>
</evidence>
<protein>
    <recommendedName>
        <fullName evidence="3">CzcB-like barrel-sandwich hybrid domain-containing protein</fullName>
    </recommendedName>
</protein>
<dbReference type="STRING" id="1798480.A2851_00610"/>
<dbReference type="Proteomes" id="UP000176863">
    <property type="component" value="Unassembled WGS sequence"/>
</dbReference>
<dbReference type="PANTHER" id="PTHR30469:SF15">
    <property type="entry name" value="HLYD FAMILY OF SECRETION PROTEINS"/>
    <property type="match status" value="1"/>
</dbReference>
<dbReference type="AlphaFoldDB" id="A0A1F6CYM5"/>
<dbReference type="Gene3D" id="2.40.420.20">
    <property type="match status" value="1"/>
</dbReference>
<comment type="caution">
    <text evidence="4">The sequence shown here is derived from an EMBL/GenBank/DDBJ whole genome shotgun (WGS) entry which is preliminary data.</text>
</comment>
<reference evidence="4 5" key="1">
    <citation type="journal article" date="2016" name="Nat. Commun.">
        <title>Thousands of microbial genomes shed light on interconnected biogeochemical processes in an aquifer system.</title>
        <authorList>
            <person name="Anantharaman K."/>
            <person name="Brown C.T."/>
            <person name="Hug L.A."/>
            <person name="Sharon I."/>
            <person name="Castelle C.J."/>
            <person name="Probst A.J."/>
            <person name="Thomas B.C."/>
            <person name="Singh A."/>
            <person name="Wilkins M.J."/>
            <person name="Karaoz U."/>
            <person name="Brodie E.L."/>
            <person name="Williams K.H."/>
            <person name="Hubbard S.S."/>
            <person name="Banfield J.F."/>
        </authorList>
    </citation>
    <scope>NUCLEOTIDE SEQUENCE [LARGE SCALE GENOMIC DNA]</scope>
</reference>
<accession>A0A1F6CYM5</accession>
<keyword evidence="2" id="KW-1133">Transmembrane helix</keyword>
<evidence type="ECO:0000256" key="2">
    <source>
        <dbReference type="SAM" id="Phobius"/>
    </source>
</evidence>
<dbReference type="GO" id="GO:1990281">
    <property type="term" value="C:efflux pump complex"/>
    <property type="evidence" value="ECO:0007669"/>
    <property type="project" value="TreeGrafter"/>
</dbReference>
<dbReference type="GO" id="GO:0015562">
    <property type="term" value="F:efflux transmembrane transporter activity"/>
    <property type="evidence" value="ECO:0007669"/>
    <property type="project" value="TreeGrafter"/>
</dbReference>
<dbReference type="PANTHER" id="PTHR30469">
    <property type="entry name" value="MULTIDRUG RESISTANCE PROTEIN MDTA"/>
    <property type="match status" value="1"/>
</dbReference>
<name>A0A1F6CYM5_9BACT</name>
<dbReference type="InterPro" id="IPR058647">
    <property type="entry name" value="BSH_CzcB-like"/>
</dbReference>
<dbReference type="Gene3D" id="2.40.50.100">
    <property type="match status" value="2"/>
</dbReference>
<feature type="coiled-coil region" evidence="1">
    <location>
        <begin position="381"/>
        <end position="408"/>
    </location>
</feature>
<keyword evidence="2" id="KW-0472">Membrane</keyword>
<evidence type="ECO:0000256" key="1">
    <source>
        <dbReference type="SAM" id="Coils"/>
    </source>
</evidence>
<keyword evidence="1" id="KW-0175">Coiled coil</keyword>